<evidence type="ECO:0000256" key="2">
    <source>
        <dbReference type="SAM" id="MobiDB-lite"/>
    </source>
</evidence>
<organism evidence="5">
    <name type="scientific">Rodentolepis nana</name>
    <name type="common">Dwarf tapeworm</name>
    <name type="synonym">Hymenolepis nana</name>
    <dbReference type="NCBI Taxonomy" id="102285"/>
    <lineage>
        <taxon>Eukaryota</taxon>
        <taxon>Metazoa</taxon>
        <taxon>Spiralia</taxon>
        <taxon>Lophotrochozoa</taxon>
        <taxon>Platyhelminthes</taxon>
        <taxon>Cestoda</taxon>
        <taxon>Eucestoda</taxon>
        <taxon>Cyclophyllidea</taxon>
        <taxon>Hymenolepididae</taxon>
        <taxon>Rodentolepis</taxon>
    </lineage>
</organism>
<dbReference type="GO" id="GO:0036158">
    <property type="term" value="P:outer dynein arm assembly"/>
    <property type="evidence" value="ECO:0007669"/>
    <property type="project" value="TreeGrafter"/>
</dbReference>
<dbReference type="WBParaSite" id="HNAJ_0000859401-mRNA-1">
    <property type="protein sequence ID" value="HNAJ_0000859401-mRNA-1"/>
    <property type="gene ID" value="HNAJ_0000859401"/>
</dbReference>
<feature type="repeat" description="TPR" evidence="1">
    <location>
        <begin position="261"/>
        <end position="294"/>
    </location>
</feature>
<dbReference type="Gene3D" id="1.25.40.10">
    <property type="entry name" value="Tetratricopeptide repeat domain"/>
    <property type="match status" value="1"/>
</dbReference>
<proteinExistence type="predicted"/>
<name>A0A0R3TMP0_RODNA</name>
<accession>A0A0R3TMP0</accession>
<feature type="compositionally biased region" description="Basic and acidic residues" evidence="2">
    <location>
        <begin position="26"/>
        <end position="37"/>
    </location>
</feature>
<evidence type="ECO:0000256" key="1">
    <source>
        <dbReference type="PROSITE-ProRule" id="PRU00339"/>
    </source>
</evidence>
<evidence type="ECO:0000313" key="3">
    <source>
        <dbReference type="EMBL" id="VDO04604.1"/>
    </source>
</evidence>
<evidence type="ECO:0000313" key="5">
    <source>
        <dbReference type="WBParaSite" id="HNAJ_0000859401-mRNA-1"/>
    </source>
</evidence>
<dbReference type="AlphaFoldDB" id="A0A0R3TMP0"/>
<dbReference type="PANTHER" id="PTHR46492:SF1">
    <property type="entry name" value="DYNEIN AXONEMAL ASSEMBLY FACTOR 4"/>
    <property type="match status" value="1"/>
</dbReference>
<dbReference type="SMART" id="SM00028">
    <property type="entry name" value="TPR"/>
    <property type="match status" value="3"/>
</dbReference>
<dbReference type="PROSITE" id="PS50005">
    <property type="entry name" value="TPR"/>
    <property type="match status" value="1"/>
</dbReference>
<dbReference type="STRING" id="102285.A0A0R3TMP0"/>
<dbReference type="PANTHER" id="PTHR46492">
    <property type="entry name" value="DYNEIN ASSEMBLY FACTOR 4, AXONEMAL"/>
    <property type="match status" value="1"/>
</dbReference>
<dbReference type="OrthoDB" id="348005at2759"/>
<dbReference type="InterPro" id="IPR019734">
    <property type="entry name" value="TPR_rpt"/>
</dbReference>
<feature type="region of interest" description="Disordered" evidence="2">
    <location>
        <begin position="21"/>
        <end position="42"/>
    </location>
</feature>
<dbReference type="EMBL" id="UZAE01012331">
    <property type="protein sequence ID" value="VDO04604.1"/>
    <property type="molecule type" value="Genomic_DNA"/>
</dbReference>
<dbReference type="Proteomes" id="UP000278807">
    <property type="component" value="Unassembled WGS sequence"/>
</dbReference>
<reference evidence="3 4" key="2">
    <citation type="submission" date="2018-11" db="EMBL/GenBank/DDBJ databases">
        <authorList>
            <consortium name="Pathogen Informatics"/>
        </authorList>
    </citation>
    <scope>NUCLEOTIDE SEQUENCE [LARGE SCALE GENOMIC DNA]</scope>
</reference>
<reference evidence="5" key="1">
    <citation type="submission" date="2017-02" db="UniProtKB">
        <authorList>
            <consortium name="WormBaseParasite"/>
        </authorList>
    </citation>
    <scope>IDENTIFICATION</scope>
</reference>
<protein>
    <submittedName>
        <fullName evidence="5">TPR_REGION domain-containing protein</fullName>
    </submittedName>
</protein>
<dbReference type="GO" id="GO:0036159">
    <property type="term" value="P:inner dynein arm assembly"/>
    <property type="evidence" value="ECO:0007669"/>
    <property type="project" value="TreeGrafter"/>
</dbReference>
<keyword evidence="1" id="KW-0802">TPR repeat</keyword>
<gene>
    <name evidence="3" type="ORF">HNAJ_LOCUS8590</name>
</gene>
<dbReference type="InterPro" id="IPR052004">
    <property type="entry name" value="Dynein_assembly_factor_4"/>
</dbReference>
<dbReference type="GO" id="GO:0003341">
    <property type="term" value="P:cilium movement"/>
    <property type="evidence" value="ECO:0007669"/>
    <property type="project" value="TreeGrafter"/>
</dbReference>
<dbReference type="InterPro" id="IPR011990">
    <property type="entry name" value="TPR-like_helical_dom_sf"/>
</dbReference>
<sequence>MENKDELRKIRQLSIAEVQAYQSKKSKNDREEKRLGEKSSLQAMMKIEGDERNRFEQIKKQATATAMQELVALQNEKRNHSINKSVEIEAARAFARDYHQNYPTSKANELSKVNRIFQSETNFDFPIRNNDKITISFTPRVFPTPERESTKEDEEKWLLKQAEHRRILASKITENGDLSSAEMDPTWLQKKAISLFKAGDYEAAAFALSEAVKLAPKMHSLYLNRSACHIQTRNFFRALEDASTALDLLTPPVPQNLNSRVKAHVRRGVAFCNLQMLKEGLSEYEAAAKLNPNDSSIQEDLARLKELTKKRVTSSGSNDS</sequence>
<keyword evidence="4" id="KW-1185">Reference proteome</keyword>
<evidence type="ECO:0000313" key="4">
    <source>
        <dbReference type="Proteomes" id="UP000278807"/>
    </source>
</evidence>
<dbReference type="SUPFAM" id="SSF48452">
    <property type="entry name" value="TPR-like"/>
    <property type="match status" value="1"/>
</dbReference>